<accession>A0A2P6NHH9</accession>
<comment type="caution">
    <text evidence="10">The sequence shown here is derived from an EMBL/GenBank/DDBJ whole genome shotgun (WGS) entry which is preliminary data.</text>
</comment>
<feature type="domain" description="EF-hand" evidence="8">
    <location>
        <begin position="148"/>
        <end position="183"/>
    </location>
</feature>
<dbReference type="Gene3D" id="1.10.238.10">
    <property type="entry name" value="EF-hand"/>
    <property type="match status" value="1"/>
</dbReference>
<feature type="transmembrane region" description="Helical" evidence="7">
    <location>
        <begin position="276"/>
        <end position="296"/>
    </location>
</feature>
<dbReference type="InterPro" id="IPR018247">
    <property type="entry name" value="EF_Hand_1_Ca_BS"/>
</dbReference>
<dbReference type="EMBL" id="MDYQ01000232">
    <property type="protein sequence ID" value="PRP78277.1"/>
    <property type="molecule type" value="Genomic_DNA"/>
</dbReference>
<dbReference type="SUPFAM" id="SSF47473">
    <property type="entry name" value="EF-hand"/>
    <property type="match status" value="1"/>
</dbReference>
<dbReference type="PANTHER" id="PTHR46212">
    <property type="entry name" value="PEFLIN"/>
    <property type="match status" value="1"/>
</dbReference>
<dbReference type="STRING" id="1890364.A0A2P6NHH9"/>
<evidence type="ECO:0000313" key="10">
    <source>
        <dbReference type="EMBL" id="PRP83413.1"/>
    </source>
</evidence>
<keyword evidence="11" id="KW-1185">Reference proteome</keyword>
<evidence type="ECO:0000256" key="3">
    <source>
        <dbReference type="ARBA" id="ARBA00022723"/>
    </source>
</evidence>
<reference evidence="10 11" key="1">
    <citation type="journal article" date="2018" name="Genome Biol. Evol.">
        <title>Multiple Roots of Fruiting Body Formation in Amoebozoa.</title>
        <authorList>
            <person name="Hillmann F."/>
            <person name="Forbes G."/>
            <person name="Novohradska S."/>
            <person name="Ferling I."/>
            <person name="Riege K."/>
            <person name="Groth M."/>
            <person name="Westermann M."/>
            <person name="Marz M."/>
            <person name="Spaller T."/>
            <person name="Winckler T."/>
            <person name="Schaap P."/>
            <person name="Glockner G."/>
        </authorList>
    </citation>
    <scope>NUCLEOTIDE SEQUENCE [LARGE SCALE GENOMIC DNA]</scope>
    <source>
        <strain evidence="10 11">Jena</strain>
    </source>
</reference>
<keyword evidence="7" id="KW-0812">Transmembrane</keyword>
<feature type="compositionally biased region" description="Low complexity" evidence="6">
    <location>
        <begin position="42"/>
        <end position="80"/>
    </location>
</feature>
<dbReference type="GO" id="GO:0005737">
    <property type="term" value="C:cytoplasm"/>
    <property type="evidence" value="ECO:0007669"/>
    <property type="project" value="UniProtKB-SubCell"/>
</dbReference>
<dbReference type="OrthoDB" id="186625at2759"/>
<dbReference type="InterPro" id="IPR002048">
    <property type="entry name" value="EF_hand_dom"/>
</dbReference>
<dbReference type="InterPro" id="IPR011992">
    <property type="entry name" value="EF-hand-dom_pair"/>
</dbReference>
<evidence type="ECO:0000256" key="5">
    <source>
        <dbReference type="ARBA" id="ARBA00022837"/>
    </source>
</evidence>
<proteinExistence type="predicted"/>
<evidence type="ECO:0000259" key="8">
    <source>
        <dbReference type="PROSITE" id="PS50222"/>
    </source>
</evidence>
<feature type="compositionally biased region" description="Low complexity" evidence="6">
    <location>
        <begin position="88"/>
        <end position="107"/>
    </location>
</feature>
<feature type="domain" description="EF-hand" evidence="8">
    <location>
        <begin position="184"/>
        <end position="219"/>
    </location>
</feature>
<evidence type="ECO:0000313" key="11">
    <source>
        <dbReference type="Proteomes" id="UP000241769"/>
    </source>
</evidence>
<dbReference type="GO" id="GO:0005509">
    <property type="term" value="F:calcium ion binding"/>
    <property type="evidence" value="ECO:0007669"/>
    <property type="project" value="InterPro"/>
</dbReference>
<evidence type="ECO:0000256" key="4">
    <source>
        <dbReference type="ARBA" id="ARBA00022737"/>
    </source>
</evidence>
<comment type="subcellular location">
    <subcellularLocation>
        <location evidence="1">Cytoplasm</location>
    </subcellularLocation>
</comment>
<evidence type="ECO:0000256" key="2">
    <source>
        <dbReference type="ARBA" id="ARBA00022490"/>
    </source>
</evidence>
<keyword evidence="5" id="KW-0106">Calcium</keyword>
<dbReference type="Proteomes" id="UP000241769">
    <property type="component" value="Unassembled WGS sequence"/>
</dbReference>
<gene>
    <name evidence="10" type="ORF">PROFUN_09186</name>
    <name evidence="9" type="ORF">PROFUN_13908</name>
</gene>
<dbReference type="AlphaFoldDB" id="A0A2P6NHH9"/>
<keyword evidence="7" id="KW-1133">Transmembrane helix</keyword>
<dbReference type="PROSITE" id="PS50222">
    <property type="entry name" value="EF_HAND_2"/>
    <property type="match status" value="2"/>
</dbReference>
<keyword evidence="4" id="KW-0677">Repeat</keyword>
<dbReference type="SMART" id="SM00054">
    <property type="entry name" value="EFh"/>
    <property type="match status" value="3"/>
</dbReference>
<evidence type="ECO:0000256" key="6">
    <source>
        <dbReference type="SAM" id="MobiDB-lite"/>
    </source>
</evidence>
<name>A0A2P6NHH9_9EUKA</name>
<evidence type="ECO:0000313" key="9">
    <source>
        <dbReference type="EMBL" id="PRP78277.1"/>
    </source>
</evidence>
<organism evidence="10 11">
    <name type="scientific">Planoprotostelium fungivorum</name>
    <dbReference type="NCBI Taxonomy" id="1890364"/>
    <lineage>
        <taxon>Eukaryota</taxon>
        <taxon>Amoebozoa</taxon>
        <taxon>Evosea</taxon>
        <taxon>Variosea</taxon>
        <taxon>Cavosteliida</taxon>
        <taxon>Cavosteliaceae</taxon>
        <taxon>Planoprotostelium</taxon>
    </lineage>
</organism>
<evidence type="ECO:0000256" key="7">
    <source>
        <dbReference type="SAM" id="Phobius"/>
    </source>
</evidence>
<keyword evidence="2" id="KW-0963">Cytoplasm</keyword>
<dbReference type="Pfam" id="PF13499">
    <property type="entry name" value="EF-hand_7"/>
    <property type="match status" value="1"/>
</dbReference>
<feature type="region of interest" description="Disordered" evidence="6">
    <location>
        <begin position="42"/>
        <end position="113"/>
    </location>
</feature>
<keyword evidence="7" id="KW-0472">Membrane</keyword>
<dbReference type="PANTHER" id="PTHR46212:SF3">
    <property type="entry name" value="GH27120P"/>
    <property type="match status" value="1"/>
</dbReference>
<dbReference type="InParanoid" id="A0A2P6NHH9"/>
<dbReference type="EMBL" id="MDYQ01000082">
    <property type="protein sequence ID" value="PRP83413.1"/>
    <property type="molecule type" value="Genomic_DNA"/>
</dbReference>
<protein>
    <submittedName>
        <fullName evidence="10">Peflin-like isoform 1</fullName>
    </submittedName>
</protein>
<dbReference type="PROSITE" id="PS00018">
    <property type="entry name" value="EF_HAND_1"/>
    <property type="match status" value="2"/>
</dbReference>
<sequence>MLIYQQWKEPNADTSITTEQRLYQQQVYGQPNYGGEYAQQQVYGQPGYPQPQAGYPDPYGQPQAYGQPPYGQPAYGQPPYGQAPPPGAYGAPAGYPQQAPGYGAPAPGYGGNAQGSIRRQRLKMQSGGYGAYTQVPGYGWTQQFQQNINPDAARAAFEKVDVNRSGTVEWNELRHALSQIGYTHDEETVKVLMSMYDLDHSGSLDFNEFTQLTGYLSQSGENFNKHSQLGGAPQGQMSQNQVLEAISAQHGGFLNRIGGSAFVQSLIMYFDRHRTGYITLGVFLSILAIIGVLRVLHERNKLPAENFEDPSQHQSIIQKLMGFVHGTNREIVA</sequence>
<dbReference type="GO" id="GO:0048306">
    <property type="term" value="F:calcium-dependent protein binding"/>
    <property type="evidence" value="ECO:0007669"/>
    <property type="project" value="UniProtKB-ARBA"/>
</dbReference>
<keyword evidence="3" id="KW-0479">Metal-binding</keyword>
<evidence type="ECO:0000256" key="1">
    <source>
        <dbReference type="ARBA" id="ARBA00004496"/>
    </source>
</evidence>
<dbReference type="InterPro" id="IPR051426">
    <property type="entry name" value="Peflin/Sorcin_CaBP"/>
</dbReference>